<keyword evidence="1" id="KW-0812">Transmembrane</keyword>
<dbReference type="PANTHER" id="PTHR34351">
    <property type="entry name" value="SLR1927 PROTEIN-RELATED"/>
    <property type="match status" value="1"/>
</dbReference>
<comment type="caution">
    <text evidence="2">The sequence shown here is derived from an EMBL/GenBank/DDBJ whole genome shotgun (WGS) entry which is preliminary data.</text>
</comment>
<feature type="transmembrane region" description="Helical" evidence="1">
    <location>
        <begin position="35"/>
        <end position="58"/>
    </location>
</feature>
<accession>A0A4S4B117</accession>
<keyword evidence="3" id="KW-1185">Reference proteome</keyword>
<proteinExistence type="predicted"/>
<dbReference type="Proteomes" id="UP000308430">
    <property type="component" value="Unassembled WGS sequence"/>
</dbReference>
<dbReference type="EMBL" id="SSOC01000003">
    <property type="protein sequence ID" value="THF65752.1"/>
    <property type="molecule type" value="Genomic_DNA"/>
</dbReference>
<dbReference type="RefSeq" id="WP_136347958.1">
    <property type="nucleotide sequence ID" value="NZ_SSOC01000003.1"/>
</dbReference>
<reference evidence="2 3" key="1">
    <citation type="submission" date="2019-04" db="EMBL/GenBank/DDBJ databases">
        <title>Azoarcus nasutitermitis sp. nov. isolated from termite nest.</title>
        <authorList>
            <person name="Lin S.-Y."/>
            <person name="Hameed A."/>
            <person name="Hsu Y.-H."/>
            <person name="Young C.-C."/>
        </authorList>
    </citation>
    <scope>NUCLEOTIDE SEQUENCE [LARGE SCALE GENOMIC DNA]</scope>
    <source>
        <strain evidence="2 3">CC-YHH838</strain>
    </source>
</reference>
<feature type="transmembrane region" description="Helical" evidence="1">
    <location>
        <begin position="64"/>
        <end position="84"/>
    </location>
</feature>
<protein>
    <submittedName>
        <fullName evidence="2">DUF58 domain-containing protein</fullName>
    </submittedName>
</protein>
<name>A0A4S4B117_9RHOO</name>
<sequence>MDAPQAAAFLPRFLRWNRRAPQPEASPIQLFQRRIYVLPSGAGLAYAAALLTLLLASINYNLSLGYALTFLLGGVGVASLVQAFRNLLHLEIRPAHCAPVFQGESAAFVLRLENRRDTPRPALSLRAGNGETLLELPAASAADAVLNLPATRRGWLPIGRVTLETRFPLGLVRAWSILHPDLRGLVYPAPENDPPPLPAGTGDGHGRLARATGDGDFTGLRAHQRGDSPRHIAWKALARGGPVLTKQFAGQAGEHVELDWHALPGALDDEARLSRLAAWLLAAENGGHTYALRLPGTTLPYGHGPAHLRDALRLLALHGHAAER</sequence>
<evidence type="ECO:0000313" key="2">
    <source>
        <dbReference type="EMBL" id="THF65752.1"/>
    </source>
</evidence>
<evidence type="ECO:0000313" key="3">
    <source>
        <dbReference type="Proteomes" id="UP000308430"/>
    </source>
</evidence>
<evidence type="ECO:0000256" key="1">
    <source>
        <dbReference type="SAM" id="Phobius"/>
    </source>
</evidence>
<keyword evidence="1" id="KW-0472">Membrane</keyword>
<dbReference type="AlphaFoldDB" id="A0A4S4B117"/>
<dbReference type="PANTHER" id="PTHR34351:SF1">
    <property type="entry name" value="SLR1927 PROTEIN"/>
    <property type="match status" value="1"/>
</dbReference>
<organism evidence="2 3">
    <name type="scientific">Pseudothauera nasutitermitis</name>
    <dbReference type="NCBI Taxonomy" id="2565930"/>
    <lineage>
        <taxon>Bacteria</taxon>
        <taxon>Pseudomonadati</taxon>
        <taxon>Pseudomonadota</taxon>
        <taxon>Betaproteobacteria</taxon>
        <taxon>Rhodocyclales</taxon>
        <taxon>Zoogloeaceae</taxon>
        <taxon>Pseudothauera</taxon>
    </lineage>
</organism>
<gene>
    <name evidence="2" type="ORF">E6C76_09380</name>
</gene>
<dbReference type="OrthoDB" id="5298497at2"/>
<keyword evidence="1" id="KW-1133">Transmembrane helix</keyword>